<accession>A0A6D2KGX8</accession>
<dbReference type="SUPFAM" id="SSF51045">
    <property type="entry name" value="WW domain"/>
    <property type="match status" value="1"/>
</dbReference>
<feature type="domain" description="WW" evidence="1">
    <location>
        <begin position="200"/>
        <end position="233"/>
    </location>
</feature>
<protein>
    <recommendedName>
        <fullName evidence="1">WW domain-containing protein</fullName>
    </recommendedName>
</protein>
<dbReference type="AlphaFoldDB" id="A0A6D2KGX8"/>
<evidence type="ECO:0000259" key="1">
    <source>
        <dbReference type="PROSITE" id="PS50020"/>
    </source>
</evidence>
<dbReference type="SMART" id="SM00456">
    <property type="entry name" value="WW"/>
    <property type="match status" value="2"/>
</dbReference>
<dbReference type="Pfam" id="PF00397">
    <property type="entry name" value="WW"/>
    <property type="match status" value="1"/>
</dbReference>
<dbReference type="PROSITE" id="PS01159">
    <property type="entry name" value="WW_DOMAIN_1"/>
    <property type="match status" value="1"/>
</dbReference>
<dbReference type="InterPro" id="IPR001202">
    <property type="entry name" value="WW_dom"/>
</dbReference>
<gene>
    <name evidence="2" type="ORF">MERR_LOCUS38377</name>
</gene>
<sequence length="255" mass="29191">MRRHKLVVESYPFGAKHYERELAPMRDADNKQDHVIFVDGYDTKRPLEYVERMLLKELSKFGRILHISLHKERGGPSLSRYAYVQIEGGIGTIERMLQQCGCAVEGLEDIKLSRVDPPERVDVSTCDMPPLSAWAPVMAATATEFPNLPEPPPEGKDPPPPWECRVDSETGCLFFWNPNTGVEFKKPRSASPIRYTREDPHLPKPWKRLADSYGYSYWWNTETNVTQYEKPPCAAPPMLLQEVQRSSAYHPALYG</sequence>
<organism evidence="2 3">
    <name type="scientific">Microthlaspi erraticum</name>
    <dbReference type="NCBI Taxonomy" id="1685480"/>
    <lineage>
        <taxon>Eukaryota</taxon>
        <taxon>Viridiplantae</taxon>
        <taxon>Streptophyta</taxon>
        <taxon>Embryophyta</taxon>
        <taxon>Tracheophyta</taxon>
        <taxon>Spermatophyta</taxon>
        <taxon>Magnoliopsida</taxon>
        <taxon>eudicotyledons</taxon>
        <taxon>Gunneridae</taxon>
        <taxon>Pentapetalae</taxon>
        <taxon>rosids</taxon>
        <taxon>malvids</taxon>
        <taxon>Brassicales</taxon>
        <taxon>Brassicaceae</taxon>
        <taxon>Coluteocarpeae</taxon>
        <taxon>Microthlaspi</taxon>
    </lineage>
</organism>
<evidence type="ECO:0000313" key="3">
    <source>
        <dbReference type="Proteomes" id="UP000467841"/>
    </source>
</evidence>
<evidence type="ECO:0000313" key="2">
    <source>
        <dbReference type="EMBL" id="CAA7051142.1"/>
    </source>
</evidence>
<keyword evidence="3" id="KW-1185">Reference proteome</keyword>
<dbReference type="InterPro" id="IPR036020">
    <property type="entry name" value="WW_dom_sf"/>
</dbReference>
<dbReference type="Proteomes" id="UP000467841">
    <property type="component" value="Unassembled WGS sequence"/>
</dbReference>
<dbReference type="EMBL" id="CACVBM020001465">
    <property type="protein sequence ID" value="CAA7051142.1"/>
    <property type="molecule type" value="Genomic_DNA"/>
</dbReference>
<dbReference type="PROSITE" id="PS50020">
    <property type="entry name" value="WW_DOMAIN_2"/>
    <property type="match status" value="1"/>
</dbReference>
<dbReference type="OrthoDB" id="196131at2759"/>
<name>A0A6D2KGX8_9BRAS</name>
<dbReference type="CDD" id="cd00201">
    <property type="entry name" value="WW"/>
    <property type="match status" value="1"/>
</dbReference>
<proteinExistence type="predicted"/>
<reference evidence="2" key="1">
    <citation type="submission" date="2020-01" db="EMBL/GenBank/DDBJ databases">
        <authorList>
            <person name="Mishra B."/>
        </authorList>
    </citation>
    <scope>NUCLEOTIDE SEQUENCE [LARGE SCALE GENOMIC DNA]</scope>
</reference>
<dbReference type="Gene3D" id="2.20.70.10">
    <property type="match status" value="1"/>
</dbReference>
<comment type="caution">
    <text evidence="2">The sequence shown here is derived from an EMBL/GenBank/DDBJ whole genome shotgun (WGS) entry which is preliminary data.</text>
</comment>